<keyword evidence="5 6" id="KW-0472">Membrane</keyword>
<dbReference type="PANTHER" id="PTHR33529:SF6">
    <property type="entry name" value="YJGP_YJGQ FAMILY PERMEASE"/>
    <property type="match status" value="1"/>
</dbReference>
<evidence type="ECO:0000256" key="4">
    <source>
        <dbReference type="ARBA" id="ARBA00022989"/>
    </source>
</evidence>
<evidence type="ECO:0000256" key="1">
    <source>
        <dbReference type="ARBA" id="ARBA00004651"/>
    </source>
</evidence>
<feature type="transmembrane region" description="Helical" evidence="6">
    <location>
        <begin position="56"/>
        <end position="78"/>
    </location>
</feature>
<protein>
    <submittedName>
        <fullName evidence="7">Lipopolysaccharide export system permease protein</fullName>
    </submittedName>
</protein>
<dbReference type="PANTHER" id="PTHR33529">
    <property type="entry name" value="SLR0882 PROTEIN-RELATED"/>
    <property type="match status" value="1"/>
</dbReference>
<keyword evidence="2" id="KW-1003">Cell membrane</keyword>
<dbReference type="RefSeq" id="WP_184385251.1">
    <property type="nucleotide sequence ID" value="NZ_JACIDJ010000005.1"/>
</dbReference>
<keyword evidence="3 6" id="KW-0812">Transmembrane</keyword>
<dbReference type="InterPro" id="IPR030922">
    <property type="entry name" value="LptF"/>
</dbReference>
<dbReference type="GO" id="GO:0055085">
    <property type="term" value="P:transmembrane transport"/>
    <property type="evidence" value="ECO:0007669"/>
    <property type="project" value="InterPro"/>
</dbReference>
<feature type="transmembrane region" description="Helical" evidence="6">
    <location>
        <begin position="284"/>
        <end position="303"/>
    </location>
</feature>
<dbReference type="Proteomes" id="UP000553193">
    <property type="component" value="Unassembled WGS sequence"/>
</dbReference>
<feature type="transmembrane region" description="Helical" evidence="6">
    <location>
        <begin position="99"/>
        <end position="121"/>
    </location>
</feature>
<dbReference type="GO" id="GO:0043190">
    <property type="term" value="C:ATP-binding cassette (ABC) transporter complex"/>
    <property type="evidence" value="ECO:0007669"/>
    <property type="project" value="InterPro"/>
</dbReference>
<dbReference type="InterPro" id="IPR005495">
    <property type="entry name" value="LptG/LptF_permease"/>
</dbReference>
<evidence type="ECO:0000313" key="7">
    <source>
        <dbReference type="EMBL" id="MBB3899466.1"/>
    </source>
</evidence>
<dbReference type="Pfam" id="PF03739">
    <property type="entry name" value="LptF_LptG"/>
    <property type="match status" value="1"/>
</dbReference>
<feature type="transmembrane region" description="Helical" evidence="6">
    <location>
        <begin position="12"/>
        <end position="36"/>
    </location>
</feature>
<keyword evidence="4 6" id="KW-1133">Transmembrane helix</keyword>
<dbReference type="NCBIfam" id="TIGR04407">
    <property type="entry name" value="LptF_YjgP"/>
    <property type="match status" value="1"/>
</dbReference>
<reference evidence="7 8" key="1">
    <citation type="submission" date="2020-08" db="EMBL/GenBank/DDBJ databases">
        <title>Genomic Encyclopedia of Type Strains, Phase IV (KMG-IV): sequencing the most valuable type-strain genomes for metagenomic binning, comparative biology and taxonomic classification.</title>
        <authorList>
            <person name="Goeker M."/>
        </authorList>
    </citation>
    <scope>NUCLEOTIDE SEQUENCE [LARGE SCALE GENOMIC DNA]</scope>
    <source>
        <strain evidence="7 8">DSM 19979</strain>
    </source>
</reference>
<sequence>MRRIDRYIVRQLALTLFAVTVGLAALVWLTQSLRFIELVLDRGLSFWVFLELTGLLLPGFFGLILPITTFVVVLFTYVRLAGDRELVVMRAAGLSNWQLSRPAMAVATGAMLLCYLLNLWLTPLAQQAFREWQFEIRNQMAGLLLQDGVFSQLGGDLMVYARARDGANNLYGILVHDTREQGVPVTIIAETGRLTSTPQGPRVTLINGQRQQVEQVRGADGVTRPRLTTLSFAENSLDLARTSRVEGDRFRNAHERSLMELLDPDDDVSERDRRRYRAEAHQRLANPLTAIGLALLALAVALTGEFRRFGGGFRLFIGCGVMVALLAVGLTLGSAAARQNSLLPLVWLHAILPGLVSAWIIAGMPGLGGRLRSWAR</sequence>
<keyword evidence="8" id="KW-1185">Reference proteome</keyword>
<name>A0A840AG02_9PROT</name>
<evidence type="ECO:0000256" key="2">
    <source>
        <dbReference type="ARBA" id="ARBA00022475"/>
    </source>
</evidence>
<dbReference type="EMBL" id="JACIDJ010000005">
    <property type="protein sequence ID" value="MBB3899466.1"/>
    <property type="molecule type" value="Genomic_DNA"/>
</dbReference>
<evidence type="ECO:0000256" key="5">
    <source>
        <dbReference type="ARBA" id="ARBA00023136"/>
    </source>
</evidence>
<proteinExistence type="predicted"/>
<dbReference type="AlphaFoldDB" id="A0A840AG02"/>
<comment type="caution">
    <text evidence="7">The sequence shown here is derived from an EMBL/GenBank/DDBJ whole genome shotgun (WGS) entry which is preliminary data.</text>
</comment>
<feature type="transmembrane region" description="Helical" evidence="6">
    <location>
        <begin position="342"/>
        <end position="362"/>
    </location>
</feature>
<gene>
    <name evidence="7" type="ORF">GGQ83_002918</name>
</gene>
<organism evidence="7 8">
    <name type="scientific">Roseococcus suduntuyensis</name>
    <dbReference type="NCBI Taxonomy" id="455361"/>
    <lineage>
        <taxon>Bacteria</taxon>
        <taxon>Pseudomonadati</taxon>
        <taxon>Pseudomonadota</taxon>
        <taxon>Alphaproteobacteria</taxon>
        <taxon>Acetobacterales</taxon>
        <taxon>Roseomonadaceae</taxon>
        <taxon>Roseococcus</taxon>
    </lineage>
</organism>
<comment type="subcellular location">
    <subcellularLocation>
        <location evidence="1">Cell membrane</location>
        <topology evidence="1">Multi-pass membrane protein</topology>
    </subcellularLocation>
</comment>
<dbReference type="GO" id="GO:0015920">
    <property type="term" value="P:lipopolysaccharide transport"/>
    <property type="evidence" value="ECO:0007669"/>
    <property type="project" value="TreeGrafter"/>
</dbReference>
<evidence type="ECO:0000256" key="3">
    <source>
        <dbReference type="ARBA" id="ARBA00022692"/>
    </source>
</evidence>
<evidence type="ECO:0000313" key="8">
    <source>
        <dbReference type="Proteomes" id="UP000553193"/>
    </source>
</evidence>
<feature type="transmembrane region" description="Helical" evidence="6">
    <location>
        <begin position="315"/>
        <end position="336"/>
    </location>
</feature>
<evidence type="ECO:0000256" key="6">
    <source>
        <dbReference type="SAM" id="Phobius"/>
    </source>
</evidence>
<accession>A0A840AG02</accession>